<protein>
    <recommendedName>
        <fullName evidence="4">Myb-like domain-containing protein</fullName>
    </recommendedName>
</protein>
<name>A0A8H3WQH5_9PEZI</name>
<dbReference type="OrthoDB" id="4525115at2759"/>
<feature type="compositionally biased region" description="Basic and acidic residues" evidence="1">
    <location>
        <begin position="158"/>
        <end position="169"/>
    </location>
</feature>
<proteinExistence type="predicted"/>
<dbReference type="EMBL" id="WOWK01000005">
    <property type="protein sequence ID" value="KAF0330935.1"/>
    <property type="molecule type" value="Genomic_DNA"/>
</dbReference>
<feature type="compositionally biased region" description="Pro residues" evidence="1">
    <location>
        <begin position="98"/>
        <end position="111"/>
    </location>
</feature>
<evidence type="ECO:0008006" key="4">
    <source>
        <dbReference type="Google" id="ProtNLM"/>
    </source>
</evidence>
<feature type="compositionally biased region" description="Basic and acidic residues" evidence="1">
    <location>
        <begin position="180"/>
        <end position="189"/>
    </location>
</feature>
<evidence type="ECO:0000313" key="2">
    <source>
        <dbReference type="EMBL" id="KAF0330935.1"/>
    </source>
</evidence>
<reference evidence="2 3" key="1">
    <citation type="submission" date="2019-12" db="EMBL/GenBank/DDBJ databases">
        <title>A genome sequence resource for the geographically widespread anthracnose pathogen Colletotrichum asianum.</title>
        <authorList>
            <person name="Meng Y."/>
        </authorList>
    </citation>
    <scope>NUCLEOTIDE SEQUENCE [LARGE SCALE GENOMIC DNA]</scope>
    <source>
        <strain evidence="2 3">ICMP 18580</strain>
    </source>
</reference>
<dbReference type="AlphaFoldDB" id="A0A8H3WQH5"/>
<feature type="compositionally biased region" description="Low complexity" evidence="1">
    <location>
        <begin position="112"/>
        <end position="133"/>
    </location>
</feature>
<organism evidence="2 3">
    <name type="scientific">Colletotrichum asianum</name>
    <dbReference type="NCBI Taxonomy" id="702518"/>
    <lineage>
        <taxon>Eukaryota</taxon>
        <taxon>Fungi</taxon>
        <taxon>Dikarya</taxon>
        <taxon>Ascomycota</taxon>
        <taxon>Pezizomycotina</taxon>
        <taxon>Sordariomycetes</taxon>
        <taxon>Hypocreomycetidae</taxon>
        <taxon>Glomerellales</taxon>
        <taxon>Glomerellaceae</taxon>
        <taxon>Colletotrichum</taxon>
        <taxon>Colletotrichum gloeosporioides species complex</taxon>
    </lineage>
</organism>
<sequence>MNKNWNDRADKDLFFTILSVKNIGVISGSEWTTIGNHMRTLGYGFTNEGCRQHFQGLRRAQHKAESNGGSSDNPRKVDPTMNPITRRPGPGRGRPKKQPQPPAPMPIPPLPGQVVQPGQVPQPGQPQPDQVTQADQPLPPPTALSDGLQSLPESIDLPLKDDSLDMSLKDDDDNEETEEHDAKRIKLDDPPQDQTLDDEAVLALAAHSNNSSVDAYASEYPTAGLTGSDPHPYSFPGET</sequence>
<dbReference type="Proteomes" id="UP000434172">
    <property type="component" value="Unassembled WGS sequence"/>
</dbReference>
<feature type="region of interest" description="Disordered" evidence="1">
    <location>
        <begin position="56"/>
        <end position="194"/>
    </location>
</feature>
<feature type="compositionally biased region" description="Acidic residues" evidence="1">
    <location>
        <begin position="170"/>
        <end position="179"/>
    </location>
</feature>
<keyword evidence="3" id="KW-1185">Reference proteome</keyword>
<evidence type="ECO:0000256" key="1">
    <source>
        <dbReference type="SAM" id="MobiDB-lite"/>
    </source>
</evidence>
<comment type="caution">
    <text evidence="2">The sequence shown here is derived from an EMBL/GenBank/DDBJ whole genome shotgun (WGS) entry which is preliminary data.</text>
</comment>
<feature type="region of interest" description="Disordered" evidence="1">
    <location>
        <begin position="220"/>
        <end position="239"/>
    </location>
</feature>
<gene>
    <name evidence="2" type="ORF">GQ607_001804</name>
</gene>
<accession>A0A8H3WQH5</accession>
<evidence type="ECO:0000313" key="3">
    <source>
        <dbReference type="Proteomes" id="UP000434172"/>
    </source>
</evidence>